<evidence type="ECO:0000256" key="2">
    <source>
        <dbReference type="ARBA" id="ARBA00008115"/>
    </source>
</evidence>
<keyword evidence="10" id="KW-0539">Nucleus</keyword>
<dbReference type="GO" id="GO:0070475">
    <property type="term" value="P:rRNA base methylation"/>
    <property type="evidence" value="ECO:0007669"/>
    <property type="project" value="InterPro"/>
</dbReference>
<dbReference type="HOGENOM" id="CLU_055846_1_3_1"/>
<reference evidence="14" key="2">
    <citation type="submission" date="2015-06" db="UniProtKB">
        <authorList>
            <consortium name="EnsemblMetazoa"/>
        </authorList>
    </citation>
    <scope>IDENTIFICATION</scope>
</reference>
<dbReference type="Gene3D" id="3.40.1280.10">
    <property type="match status" value="1"/>
</dbReference>
<dbReference type="GO" id="GO:0070037">
    <property type="term" value="F:rRNA (pseudouridine) methyltransferase activity"/>
    <property type="evidence" value="ECO:0007669"/>
    <property type="project" value="InterPro"/>
</dbReference>
<dbReference type="InterPro" id="IPR005304">
    <property type="entry name" value="Rbsml_bgen_MeTrfase_EMG1/NEP1"/>
</dbReference>
<reference evidence="15" key="1">
    <citation type="submission" date="2013-02" db="EMBL/GenBank/DDBJ databases">
        <authorList>
            <person name="Hughes D."/>
        </authorList>
    </citation>
    <scope>NUCLEOTIDE SEQUENCE</scope>
    <source>
        <strain>Durham</strain>
        <strain evidence="15">NC isolate 2 -- Noor lab</strain>
    </source>
</reference>
<dbReference type="Pfam" id="PF03587">
    <property type="entry name" value="EMG1"/>
    <property type="match status" value="1"/>
</dbReference>
<comment type="catalytic activity">
    <reaction evidence="11">
        <text>a pseudouridine in rRNA + S-adenosyl-L-methionine = an N(1)-methylpseudouridine in rRNA + S-adenosyl-L-homocysteine + H(+)</text>
        <dbReference type="Rhea" id="RHEA:46696"/>
        <dbReference type="Rhea" id="RHEA-COMP:11634"/>
        <dbReference type="Rhea" id="RHEA-COMP:13933"/>
        <dbReference type="ChEBI" id="CHEBI:15378"/>
        <dbReference type="ChEBI" id="CHEBI:57856"/>
        <dbReference type="ChEBI" id="CHEBI:59789"/>
        <dbReference type="ChEBI" id="CHEBI:65314"/>
        <dbReference type="ChEBI" id="CHEBI:74890"/>
    </reaction>
</comment>
<keyword evidence="7" id="KW-0949">S-adenosyl-L-methionine</keyword>
<dbReference type="InterPro" id="IPR029026">
    <property type="entry name" value="tRNA_m1G_MTases_N"/>
</dbReference>
<evidence type="ECO:0000256" key="3">
    <source>
        <dbReference type="ARBA" id="ARBA00022517"/>
    </source>
</evidence>
<keyword evidence="8" id="KW-0699">rRNA-binding</keyword>
<dbReference type="InterPro" id="IPR029028">
    <property type="entry name" value="Alpha/beta_knot_MTases"/>
</dbReference>
<dbReference type="FunFam" id="3.40.1280.10:FF:000003">
    <property type="entry name" value="Ribosomal RNA small subunit methyltransferase"/>
    <property type="match status" value="1"/>
</dbReference>
<dbReference type="SUPFAM" id="SSF75217">
    <property type="entry name" value="alpha/beta knot"/>
    <property type="match status" value="1"/>
</dbReference>
<evidence type="ECO:0000313" key="14">
    <source>
        <dbReference type="EnsemblMetazoa" id="MESCA009862-PA"/>
    </source>
</evidence>
<keyword evidence="4" id="KW-0698">rRNA processing</keyword>
<dbReference type="Proteomes" id="UP000015102">
    <property type="component" value="Unassembled WGS sequence"/>
</dbReference>
<dbReference type="GO" id="GO:0019843">
    <property type="term" value="F:rRNA binding"/>
    <property type="evidence" value="ECO:0007669"/>
    <property type="project" value="UniProtKB-KW"/>
</dbReference>
<keyword evidence="3" id="KW-0690">Ribosome biogenesis</keyword>
<dbReference type="CDD" id="cd18088">
    <property type="entry name" value="Nep1-like"/>
    <property type="match status" value="1"/>
</dbReference>
<evidence type="ECO:0000256" key="13">
    <source>
        <dbReference type="ARBA" id="ARBA00081469"/>
    </source>
</evidence>
<dbReference type="GO" id="GO:0032040">
    <property type="term" value="C:small-subunit processome"/>
    <property type="evidence" value="ECO:0007669"/>
    <property type="project" value="TreeGrafter"/>
</dbReference>
<evidence type="ECO:0000256" key="10">
    <source>
        <dbReference type="ARBA" id="ARBA00023242"/>
    </source>
</evidence>
<evidence type="ECO:0000256" key="6">
    <source>
        <dbReference type="ARBA" id="ARBA00022679"/>
    </source>
</evidence>
<evidence type="ECO:0000256" key="1">
    <source>
        <dbReference type="ARBA" id="ARBA00004604"/>
    </source>
</evidence>
<dbReference type="EnsemblMetazoa" id="MESCA009862-RA">
    <property type="protein sequence ID" value="MESCA009862-PA"/>
    <property type="gene ID" value="MESCA009862"/>
</dbReference>
<accession>T1H111</accession>
<dbReference type="PANTHER" id="PTHR12636:SF5">
    <property type="entry name" value="RIBOSOMAL RNA SMALL SUBUNIT METHYLTRANSFERASE NEP1"/>
    <property type="match status" value="1"/>
</dbReference>
<protein>
    <recommendedName>
        <fullName evidence="13">18S rRNA (pseudouridine-N1)-methyltransferase</fullName>
    </recommendedName>
</protein>
<keyword evidence="9" id="KW-0694">RNA-binding</keyword>
<comment type="function">
    <text evidence="12">S-adenosyl-L-methionine-dependent pseudouridine N(1)-methyltransferase that methylates a pseudouridine in 18S rRNA. Involved the biosynthesis of the hypermodified N1-methyl-N3-(3-amino-3-carboxypropyl) pseudouridine (m1acp3-Psi) conserved in eukaryotic 18S rRNA. Also has an essential role in 40S ribosomal subunit biogenesis independent on its methyltransferase activity, facilitating the incorporation of ribosomal protein S19 during the formation of pre-ribosomes.</text>
</comment>
<dbReference type="PANTHER" id="PTHR12636">
    <property type="entry name" value="NEP1/MRA1"/>
    <property type="match status" value="1"/>
</dbReference>
<evidence type="ECO:0000256" key="9">
    <source>
        <dbReference type="ARBA" id="ARBA00022884"/>
    </source>
</evidence>
<evidence type="ECO:0000256" key="4">
    <source>
        <dbReference type="ARBA" id="ARBA00022552"/>
    </source>
</evidence>
<evidence type="ECO:0000256" key="11">
    <source>
        <dbReference type="ARBA" id="ARBA00050871"/>
    </source>
</evidence>
<sequence length="152" mass="16903">MLMDSPLNRTGMLQVYIKTEKNVLIEINPQIRIPRTFKRFAGLMVQLLQKFSVRAGNTPVKLMKVIKNPVTQHLPVGCKKFALTFSSTTVKNCRELVPEDESPIVYVIGAFAHGALNVGYTEGEISISQYPLSAAIVCSKVCSGFEEKWGIQ</sequence>
<keyword evidence="15" id="KW-1185">Reference proteome</keyword>
<evidence type="ECO:0000256" key="12">
    <source>
        <dbReference type="ARBA" id="ARBA00053784"/>
    </source>
</evidence>
<dbReference type="OMA" id="ECKFSND"/>
<dbReference type="EMBL" id="CAQQ02373323">
    <property type="status" value="NOT_ANNOTATED_CDS"/>
    <property type="molecule type" value="Genomic_DNA"/>
</dbReference>
<comment type="subcellular location">
    <subcellularLocation>
        <location evidence="1">Nucleus</location>
        <location evidence="1">Nucleolus</location>
    </subcellularLocation>
</comment>
<evidence type="ECO:0000256" key="7">
    <source>
        <dbReference type="ARBA" id="ARBA00022691"/>
    </source>
</evidence>
<keyword evidence="5" id="KW-0489">Methyltransferase</keyword>
<proteinExistence type="inferred from homology"/>
<dbReference type="AlphaFoldDB" id="T1H111"/>
<keyword evidence="6" id="KW-0808">Transferase</keyword>
<organism evidence="14 15">
    <name type="scientific">Megaselia scalaris</name>
    <name type="common">Humpbacked fly</name>
    <name type="synonym">Phora scalaris</name>
    <dbReference type="NCBI Taxonomy" id="36166"/>
    <lineage>
        <taxon>Eukaryota</taxon>
        <taxon>Metazoa</taxon>
        <taxon>Ecdysozoa</taxon>
        <taxon>Arthropoda</taxon>
        <taxon>Hexapoda</taxon>
        <taxon>Insecta</taxon>
        <taxon>Pterygota</taxon>
        <taxon>Neoptera</taxon>
        <taxon>Endopterygota</taxon>
        <taxon>Diptera</taxon>
        <taxon>Brachycera</taxon>
        <taxon>Muscomorpha</taxon>
        <taxon>Platypezoidea</taxon>
        <taxon>Phoridae</taxon>
        <taxon>Megaseliini</taxon>
        <taxon>Megaselia</taxon>
    </lineage>
</organism>
<comment type="similarity">
    <text evidence="2">Belongs to the class IV-like SAM-binding methyltransferase superfamily. RNA methyltransferase NEP1 family.</text>
</comment>
<evidence type="ECO:0000256" key="5">
    <source>
        <dbReference type="ARBA" id="ARBA00022603"/>
    </source>
</evidence>
<name>T1H111_MEGSC</name>
<evidence type="ECO:0000256" key="8">
    <source>
        <dbReference type="ARBA" id="ARBA00022730"/>
    </source>
</evidence>
<dbReference type="STRING" id="36166.T1H111"/>
<evidence type="ECO:0000313" key="15">
    <source>
        <dbReference type="Proteomes" id="UP000015102"/>
    </source>
</evidence>